<accession>A0A438ETA8</accession>
<dbReference type="InterPro" id="IPR016140">
    <property type="entry name" value="Bifunc_inhib/LTP/seed_store"/>
</dbReference>
<sequence length="149" mass="16486">MKGGKSWGVMVVMVVVLLGMWEVKTGSAAMSAAECKEERRLGIKVCTPVVYGNDPTPACCERVRVTHVECVCPMITPKLAPLIDVDRLVRLIKGCGRKVPRHFKCGGMSSSPSLLSITYTVFPPLMHHHSLKDEPAGVSAVLWRRKERW</sequence>
<evidence type="ECO:0000259" key="2">
    <source>
        <dbReference type="Pfam" id="PF14368"/>
    </source>
</evidence>
<feature type="signal peptide" evidence="1">
    <location>
        <begin position="1"/>
        <end position="28"/>
    </location>
</feature>
<evidence type="ECO:0000313" key="3">
    <source>
        <dbReference type="EMBL" id="RVW50838.1"/>
    </source>
</evidence>
<dbReference type="AlphaFoldDB" id="A0A438ETA8"/>
<protein>
    <recommendedName>
        <fullName evidence="2">Bifunctional inhibitor/plant lipid transfer protein/seed storage helical domain-containing protein</fullName>
    </recommendedName>
</protein>
<dbReference type="PANTHER" id="PTHR33286">
    <property type="entry name" value="BIFUNCTIONAL INHIBITOR/LIPID-TRANSFER PROTEIN/SEED STORAGE 2S ALBUMIN SUPERFAMILY PROTEIN"/>
    <property type="match status" value="1"/>
</dbReference>
<dbReference type="EMBL" id="QGNW01001191">
    <property type="protein sequence ID" value="RVW50838.1"/>
    <property type="molecule type" value="Genomic_DNA"/>
</dbReference>
<gene>
    <name evidence="3" type="ORF">CK203_101834</name>
</gene>
<dbReference type="SUPFAM" id="SSF47699">
    <property type="entry name" value="Bifunctional inhibitor/lipid-transfer protein/seed storage 2S albumin"/>
    <property type="match status" value="1"/>
</dbReference>
<evidence type="ECO:0000256" key="1">
    <source>
        <dbReference type="SAM" id="SignalP"/>
    </source>
</evidence>
<dbReference type="OrthoDB" id="1885440at2759"/>
<feature type="domain" description="Bifunctional inhibitor/plant lipid transfer protein/seed storage helical" evidence="2">
    <location>
        <begin position="16"/>
        <end position="105"/>
    </location>
</feature>
<dbReference type="InterPro" id="IPR036312">
    <property type="entry name" value="Bifun_inhib/LTP/seed_sf"/>
</dbReference>
<proteinExistence type="predicted"/>
<reference evidence="3 4" key="1">
    <citation type="journal article" date="2018" name="PLoS Genet.">
        <title>Population sequencing reveals clonal diversity and ancestral inbreeding in the grapevine cultivar Chardonnay.</title>
        <authorList>
            <person name="Roach M.J."/>
            <person name="Johnson D.L."/>
            <person name="Bohlmann J."/>
            <person name="van Vuuren H.J."/>
            <person name="Jones S.J."/>
            <person name="Pretorius I.S."/>
            <person name="Schmidt S.A."/>
            <person name="Borneman A.R."/>
        </authorList>
    </citation>
    <scope>NUCLEOTIDE SEQUENCE [LARGE SCALE GENOMIC DNA]</scope>
    <source>
        <strain evidence="4">cv. Chardonnay</strain>
        <tissue evidence="3">Leaf</tissue>
    </source>
</reference>
<dbReference type="Proteomes" id="UP000288805">
    <property type="component" value="Unassembled WGS sequence"/>
</dbReference>
<dbReference type="PANTHER" id="PTHR33286:SF32">
    <property type="entry name" value="BIFUNCTIONAL INHIBITOR_PLANT LIPID TRANSFER PROTEIN_SEED STORAGE HELICAL DOMAIN-CONTAINING PROTEIN"/>
    <property type="match status" value="1"/>
</dbReference>
<keyword evidence="1" id="KW-0732">Signal</keyword>
<dbReference type="Pfam" id="PF14368">
    <property type="entry name" value="LTP_2"/>
    <property type="match status" value="1"/>
</dbReference>
<dbReference type="Gene3D" id="1.10.110.10">
    <property type="entry name" value="Plant lipid-transfer and hydrophobic proteins"/>
    <property type="match status" value="1"/>
</dbReference>
<comment type="caution">
    <text evidence="3">The sequence shown here is derived from an EMBL/GenBank/DDBJ whole genome shotgun (WGS) entry which is preliminary data.</text>
</comment>
<feature type="chain" id="PRO_5019284255" description="Bifunctional inhibitor/plant lipid transfer protein/seed storage helical domain-containing protein" evidence="1">
    <location>
        <begin position="29"/>
        <end position="149"/>
    </location>
</feature>
<organism evidence="3 4">
    <name type="scientific">Vitis vinifera</name>
    <name type="common">Grape</name>
    <dbReference type="NCBI Taxonomy" id="29760"/>
    <lineage>
        <taxon>Eukaryota</taxon>
        <taxon>Viridiplantae</taxon>
        <taxon>Streptophyta</taxon>
        <taxon>Embryophyta</taxon>
        <taxon>Tracheophyta</taxon>
        <taxon>Spermatophyta</taxon>
        <taxon>Magnoliopsida</taxon>
        <taxon>eudicotyledons</taxon>
        <taxon>Gunneridae</taxon>
        <taxon>Pentapetalae</taxon>
        <taxon>rosids</taxon>
        <taxon>Vitales</taxon>
        <taxon>Vitaceae</taxon>
        <taxon>Viteae</taxon>
        <taxon>Vitis</taxon>
    </lineage>
</organism>
<evidence type="ECO:0000313" key="4">
    <source>
        <dbReference type="Proteomes" id="UP000288805"/>
    </source>
</evidence>
<name>A0A438ETA8_VITVI</name>